<dbReference type="OrthoDB" id="4326398at2759"/>
<evidence type="ECO:0000313" key="2">
    <source>
        <dbReference type="Proteomes" id="UP000030686"/>
    </source>
</evidence>
<proteinExistence type="predicted"/>
<organism evidence="1 2">
    <name type="scientific">Penicillium roqueforti (strain FM164)</name>
    <dbReference type="NCBI Taxonomy" id="1365484"/>
    <lineage>
        <taxon>Eukaryota</taxon>
        <taxon>Fungi</taxon>
        <taxon>Dikarya</taxon>
        <taxon>Ascomycota</taxon>
        <taxon>Pezizomycotina</taxon>
        <taxon>Eurotiomycetes</taxon>
        <taxon>Eurotiomycetidae</taxon>
        <taxon>Eurotiales</taxon>
        <taxon>Aspergillaceae</taxon>
        <taxon>Penicillium</taxon>
    </lineage>
</organism>
<name>W6QQM6_PENRF</name>
<protein>
    <submittedName>
        <fullName evidence="1">Uncharacterized protein</fullName>
    </submittedName>
</protein>
<dbReference type="EMBL" id="HG792024">
    <property type="protein sequence ID" value="CDM38261.1"/>
    <property type="molecule type" value="Genomic_DNA"/>
</dbReference>
<dbReference type="Proteomes" id="UP000030686">
    <property type="component" value="Unassembled WGS sequence"/>
</dbReference>
<evidence type="ECO:0000313" key="1">
    <source>
        <dbReference type="EMBL" id="CDM38261.1"/>
    </source>
</evidence>
<accession>W6QQM6</accession>
<dbReference type="AlphaFoldDB" id="W6QQM6"/>
<gene>
    <name evidence="1" type="ORF">PROQFM164_S10g000075</name>
</gene>
<sequence length="115" mass="13387">MAFKLLYKWPVLQLYSSSIKLRVICFTTAQQNYFHSRTGPILSLNDQKQWVFLAIKWKERGVLNPECAANATFRMFNEQICSIESLVIVPNDPTTKLPNFENALQRISLFVNFLQ</sequence>
<keyword evidence="2" id="KW-1185">Reference proteome</keyword>
<reference evidence="1" key="1">
    <citation type="journal article" date="2014" name="Nat. Commun.">
        <title>Multiple recent horizontal transfers of a large genomic region in cheese making fungi.</title>
        <authorList>
            <person name="Cheeseman K."/>
            <person name="Ropars J."/>
            <person name="Renault P."/>
            <person name="Dupont J."/>
            <person name="Gouzy J."/>
            <person name="Branca A."/>
            <person name="Abraham A.L."/>
            <person name="Ceppi M."/>
            <person name="Conseiller E."/>
            <person name="Debuchy R."/>
            <person name="Malagnac F."/>
            <person name="Goarin A."/>
            <person name="Silar P."/>
            <person name="Lacoste S."/>
            <person name="Sallet E."/>
            <person name="Bensimon A."/>
            <person name="Giraud T."/>
            <person name="Brygoo Y."/>
        </authorList>
    </citation>
    <scope>NUCLEOTIDE SEQUENCE [LARGE SCALE GENOMIC DNA]</scope>
    <source>
        <strain evidence="1">FM164</strain>
    </source>
</reference>